<organism evidence="2 3">
    <name type="scientific">Pseudoxanthomonas mexicana</name>
    <dbReference type="NCBI Taxonomy" id="128785"/>
    <lineage>
        <taxon>Bacteria</taxon>
        <taxon>Pseudomonadati</taxon>
        <taxon>Pseudomonadota</taxon>
        <taxon>Gammaproteobacteria</taxon>
        <taxon>Lysobacterales</taxon>
        <taxon>Lysobacteraceae</taxon>
        <taxon>Pseudoxanthomonas</taxon>
    </lineage>
</organism>
<evidence type="ECO:0000313" key="3">
    <source>
        <dbReference type="Proteomes" id="UP000515506"/>
    </source>
</evidence>
<dbReference type="SUPFAM" id="SSF52540">
    <property type="entry name" value="P-loop containing nucleoside triphosphate hydrolases"/>
    <property type="match status" value="1"/>
</dbReference>
<dbReference type="RefSeq" id="WP_185894284.1">
    <property type="nucleotide sequence ID" value="NZ_CP060028.1"/>
</dbReference>
<dbReference type="InterPro" id="IPR027417">
    <property type="entry name" value="P-loop_NTPase"/>
</dbReference>
<reference evidence="2 3" key="1">
    <citation type="submission" date="2020-08" db="EMBL/GenBank/DDBJ databases">
        <title>Streptomycin resistant and MDR strain, P. mexicana.</title>
        <authorList>
            <person name="Ganesh-kumar S."/>
            <person name="Zhe T."/>
            <person name="Yu Z."/>
            <person name="Min Y."/>
        </authorList>
    </citation>
    <scope>NUCLEOTIDE SEQUENCE [LARGE SCALE GENOMIC DNA]</scope>
    <source>
        <strain evidence="2 3">GTZY</strain>
    </source>
</reference>
<dbReference type="InterPro" id="IPR041685">
    <property type="entry name" value="AAA_GajA/Old/RecF-like"/>
</dbReference>
<dbReference type="Gene3D" id="3.40.50.300">
    <property type="entry name" value="P-loop containing nucleotide triphosphate hydrolases"/>
    <property type="match status" value="1"/>
</dbReference>
<evidence type="ECO:0000259" key="1">
    <source>
        <dbReference type="Pfam" id="PF13175"/>
    </source>
</evidence>
<dbReference type="PANTHER" id="PTHR43581:SF4">
    <property type="entry name" value="ATP_GTP PHOSPHATASE"/>
    <property type="match status" value="1"/>
</dbReference>
<gene>
    <name evidence="2" type="ORF">H4W19_10730</name>
</gene>
<accession>A0ABX6R7P2</accession>
<proteinExistence type="predicted"/>
<protein>
    <submittedName>
        <fullName evidence="2">AAA family ATPase</fullName>
    </submittedName>
</protein>
<keyword evidence="3" id="KW-1185">Reference proteome</keyword>
<dbReference type="Pfam" id="PF13175">
    <property type="entry name" value="AAA_15"/>
    <property type="match status" value="1"/>
</dbReference>
<name>A0ABX6R7P2_PSEMX</name>
<feature type="domain" description="Endonuclease GajA/Old nuclease/RecF-like AAA" evidence="1">
    <location>
        <begin position="5"/>
        <end position="365"/>
    </location>
</feature>
<dbReference type="Proteomes" id="UP000515506">
    <property type="component" value="Chromosome"/>
</dbReference>
<evidence type="ECO:0000313" key="2">
    <source>
        <dbReference type="EMBL" id="QND78869.1"/>
    </source>
</evidence>
<dbReference type="EMBL" id="CP060028">
    <property type="protein sequence ID" value="QND78869.1"/>
    <property type="molecule type" value="Genomic_DNA"/>
</dbReference>
<dbReference type="PANTHER" id="PTHR43581">
    <property type="entry name" value="ATP/GTP PHOSPHATASE"/>
    <property type="match status" value="1"/>
</dbReference>
<sequence>MIVGLFVRHYKSYKATHFIPITRSRKNLAIYIGANGVGKSAILDALDKYFNGGVWTINSSARADGGLGGDDKVPFIAPVFLVPKEKITNATAQQQADQLHGAIIDFLKDDLSKLSSPSLQEFRRFALDMLKEAGDDYYIIVIGKNSTDQGRIFLGPFERQQGIRDALKLEDHGHATEALKKVDEFIASFYSYFYIPVEVDTATYTKLEQQQIQKLLDDDILSAVSKAIGKTTVAQINDNLRIYLEEIHGHIESYRYKGTYRDQITIKDLTDKVFDAFFSTKVLHKTSAGSNIPVSSLSSGEKRQALIETIYSLLKRSSDRKSQLIIAIDEPDASLHASACHDQFERVSSFSSLTNPSAQVLLTTHWYGFLPLARDGEAHSISNEHGKLSISTIDLLSFRESVKDLKKMSKGEIPADVSMKSYNDLVQSIFSAVMRDEPYNWIICEGLSDKLYIENFLGPLIEDKKIRVLPVGGYADVARIHERLAVPMDESEFRGKIKGKVLCLVDTDREAPAFKASSARNLYFKRMIYDAKVQDVVLVEADSNMRSPETAIEASLDPAIYCSVLKAISQSNSPRKVAAALIIAGSDVNASAKVSQDALDLKKSQMQQLNVLFETGADKVAFAREYCEISDVSSRPSWADQVAAIFEQKV</sequence>
<dbReference type="InterPro" id="IPR051396">
    <property type="entry name" value="Bact_Antivir_Def_Nuclease"/>
</dbReference>